<gene>
    <name evidence="2" type="ORF">LX69_03447</name>
</gene>
<sequence>MIFTIKKEYKLKGERNISARKPLIYNNSLYVILCYDKKGFTESRLQCLDLETFELKWEYTHNHVLNNLEISLNDKLLCGCMDGEVKCFNPSDGEIVWTFKTEESNIGAISNIYNDKIIFSGVQARGKSTWCLDVNTGKLLWQIENKGHAYIPLIAENKGFFCIGNNIYSISLRDGSLNWEQNEPDTYIFNPKKNGDKIVVGGHGKVNIYDFDSGELILSIETGIRSSIREICFDSDNNLYFGDEEGNFYCYHFQFIKKLLGKGKFVAEKKWSYKAKGGIQGAAALMNESIYFITDGEELISLNIINGELNWDFNTKGKAGISGVSIVNDEIFIACGNGYVYRLKK</sequence>
<reference evidence="2 3" key="1">
    <citation type="submission" date="2018-06" db="EMBL/GenBank/DDBJ databases">
        <title>Genomic Encyclopedia of Archaeal and Bacterial Type Strains, Phase II (KMG-II): from individual species to whole genera.</title>
        <authorList>
            <person name="Goeker M."/>
        </authorList>
    </citation>
    <scope>NUCLEOTIDE SEQUENCE [LARGE SCALE GENOMIC DNA]</scope>
    <source>
        <strain evidence="2 3">DSM 6779</strain>
    </source>
</reference>
<feature type="domain" description="Pyrrolo-quinoline quinone repeat" evidence="1">
    <location>
        <begin position="82"/>
        <end position="312"/>
    </location>
</feature>
<dbReference type="SUPFAM" id="SSF50998">
    <property type="entry name" value="Quinoprotein alcohol dehydrogenase-like"/>
    <property type="match status" value="2"/>
</dbReference>
<dbReference type="InterPro" id="IPR015943">
    <property type="entry name" value="WD40/YVTN_repeat-like_dom_sf"/>
</dbReference>
<dbReference type="EMBL" id="QKZK01000060">
    <property type="protein sequence ID" value="PZX10123.1"/>
    <property type="molecule type" value="Genomic_DNA"/>
</dbReference>
<evidence type="ECO:0000259" key="1">
    <source>
        <dbReference type="Pfam" id="PF13360"/>
    </source>
</evidence>
<dbReference type="SMART" id="SM00564">
    <property type="entry name" value="PQQ"/>
    <property type="match status" value="5"/>
</dbReference>
<dbReference type="InterPro" id="IPR002372">
    <property type="entry name" value="PQQ_rpt_dom"/>
</dbReference>
<dbReference type="InterPro" id="IPR018391">
    <property type="entry name" value="PQQ_b-propeller_rpt"/>
</dbReference>
<dbReference type="PANTHER" id="PTHR34512:SF30">
    <property type="entry name" value="OUTER MEMBRANE PROTEIN ASSEMBLY FACTOR BAMB"/>
    <property type="match status" value="1"/>
</dbReference>
<dbReference type="Gene3D" id="2.130.10.10">
    <property type="entry name" value="YVTN repeat-like/Quinoprotein amine dehydrogenase"/>
    <property type="match status" value="2"/>
</dbReference>
<name>A0A2W7MRC3_9BACT</name>
<dbReference type="OrthoDB" id="7012117at2"/>
<evidence type="ECO:0000313" key="3">
    <source>
        <dbReference type="Proteomes" id="UP000249239"/>
    </source>
</evidence>
<organism evidence="2 3">
    <name type="scientific">Breznakibacter xylanolyticus</name>
    <dbReference type="NCBI Taxonomy" id="990"/>
    <lineage>
        <taxon>Bacteria</taxon>
        <taxon>Pseudomonadati</taxon>
        <taxon>Bacteroidota</taxon>
        <taxon>Bacteroidia</taxon>
        <taxon>Marinilabiliales</taxon>
        <taxon>Marinilabiliaceae</taxon>
        <taxon>Breznakibacter</taxon>
    </lineage>
</organism>
<accession>A0A2W7MRC3</accession>
<dbReference type="RefSeq" id="WP_111447213.1">
    <property type="nucleotide sequence ID" value="NZ_QKZK01000060.1"/>
</dbReference>
<dbReference type="InterPro" id="IPR011047">
    <property type="entry name" value="Quinoprotein_ADH-like_sf"/>
</dbReference>
<evidence type="ECO:0000313" key="2">
    <source>
        <dbReference type="EMBL" id="PZX10123.1"/>
    </source>
</evidence>
<dbReference type="Pfam" id="PF13360">
    <property type="entry name" value="PQQ_2"/>
    <property type="match status" value="1"/>
</dbReference>
<proteinExistence type="predicted"/>
<protein>
    <submittedName>
        <fullName evidence="2">Outer membrane protein assembly factor BamB</fullName>
    </submittedName>
</protein>
<dbReference type="AlphaFoldDB" id="A0A2W7MRC3"/>
<keyword evidence="3" id="KW-1185">Reference proteome</keyword>
<dbReference type="Proteomes" id="UP000249239">
    <property type="component" value="Unassembled WGS sequence"/>
</dbReference>
<dbReference type="PANTHER" id="PTHR34512">
    <property type="entry name" value="CELL SURFACE PROTEIN"/>
    <property type="match status" value="1"/>
</dbReference>
<comment type="caution">
    <text evidence="2">The sequence shown here is derived from an EMBL/GenBank/DDBJ whole genome shotgun (WGS) entry which is preliminary data.</text>
</comment>